<evidence type="ECO:0000256" key="1">
    <source>
        <dbReference type="SAM" id="MobiDB-lite"/>
    </source>
</evidence>
<name>A0A6M0JY33_9GAMM</name>
<feature type="domain" description="Phosphoribosyltransferase" evidence="2">
    <location>
        <begin position="26"/>
        <end position="169"/>
    </location>
</feature>
<keyword evidence="4" id="KW-1185">Reference proteome</keyword>
<evidence type="ECO:0000259" key="2">
    <source>
        <dbReference type="Pfam" id="PF00156"/>
    </source>
</evidence>
<dbReference type="Pfam" id="PF00156">
    <property type="entry name" value="Pribosyltran"/>
    <property type="match status" value="1"/>
</dbReference>
<organism evidence="3 4">
    <name type="scientific">Thiorhodococcus minor</name>
    <dbReference type="NCBI Taxonomy" id="57489"/>
    <lineage>
        <taxon>Bacteria</taxon>
        <taxon>Pseudomonadati</taxon>
        <taxon>Pseudomonadota</taxon>
        <taxon>Gammaproteobacteria</taxon>
        <taxon>Chromatiales</taxon>
        <taxon>Chromatiaceae</taxon>
        <taxon>Thiorhodococcus</taxon>
    </lineage>
</organism>
<keyword evidence="3" id="KW-0328">Glycosyltransferase</keyword>
<dbReference type="NCBIfam" id="NF003545">
    <property type="entry name" value="PRK05205.1-1"/>
    <property type="match status" value="1"/>
</dbReference>
<feature type="region of interest" description="Disordered" evidence="1">
    <location>
        <begin position="188"/>
        <end position="215"/>
    </location>
</feature>
<dbReference type="PANTHER" id="PTHR11608">
    <property type="entry name" value="BIFUNCTIONAL PROTEIN PYRR"/>
    <property type="match status" value="1"/>
</dbReference>
<dbReference type="PANTHER" id="PTHR11608:SF0">
    <property type="entry name" value="BIFUNCTIONAL PROTEIN PYRR"/>
    <property type="match status" value="1"/>
</dbReference>
<dbReference type="InterPro" id="IPR000836">
    <property type="entry name" value="PRTase_dom"/>
</dbReference>
<dbReference type="EC" id="2.4.2.9" evidence="3"/>
<comment type="caution">
    <text evidence="3">The sequence shown here is derived from an EMBL/GenBank/DDBJ whole genome shotgun (WGS) entry which is preliminary data.</text>
</comment>
<dbReference type="GO" id="GO:0004845">
    <property type="term" value="F:uracil phosphoribosyltransferase activity"/>
    <property type="evidence" value="ECO:0007669"/>
    <property type="project" value="UniProtKB-EC"/>
</dbReference>
<keyword evidence="3" id="KW-0808">Transferase</keyword>
<dbReference type="InterPro" id="IPR029057">
    <property type="entry name" value="PRTase-like"/>
</dbReference>
<dbReference type="InterPro" id="IPR050137">
    <property type="entry name" value="PyrR_bifunctional"/>
</dbReference>
<reference evidence="3 4" key="1">
    <citation type="submission" date="2020-02" db="EMBL/GenBank/DDBJ databases">
        <title>Genome sequences of Thiorhodococcus mannitoliphagus and Thiorhodococcus minor, purple sulfur photosynthetic bacteria in the gammaproteobacterial family, Chromatiaceae.</title>
        <authorList>
            <person name="Aviles F.A."/>
            <person name="Meyer T.E."/>
            <person name="Kyndt J.A."/>
        </authorList>
    </citation>
    <scope>NUCLEOTIDE SEQUENCE [LARGE SCALE GENOMIC DNA]</scope>
    <source>
        <strain evidence="3 4">DSM 11518</strain>
    </source>
</reference>
<dbReference type="Proteomes" id="UP000483379">
    <property type="component" value="Unassembled WGS sequence"/>
</dbReference>
<sequence>MLPRQPSSWKPGFVSKTETWKGPDEIAAAVARMASDLRALIEARGLRDLLMIGIHTGGVWIADRLHDQLGLSEPLGHLDISFYRDDFTRIGMHPQVRPSYLPVGIDDRHLILVDDVLQSGRTIRAALNVLFDYGRPASVVLATLAERTGRELPIAPDVVGFHAQLEANEQIKLSGPEPLVMLRGRIPKGSAAAASRQGIDDGSSGRDSTPRQERP</sequence>
<evidence type="ECO:0000313" key="4">
    <source>
        <dbReference type="Proteomes" id="UP000483379"/>
    </source>
</evidence>
<dbReference type="EMBL" id="JAAIJQ010000014">
    <property type="protein sequence ID" value="NEV61553.1"/>
    <property type="molecule type" value="Genomic_DNA"/>
</dbReference>
<dbReference type="CDD" id="cd06223">
    <property type="entry name" value="PRTases_typeI"/>
    <property type="match status" value="1"/>
</dbReference>
<gene>
    <name evidence="3" type="primary">pyrR</name>
    <name evidence="3" type="ORF">G3446_06560</name>
</gene>
<dbReference type="SUPFAM" id="SSF53271">
    <property type="entry name" value="PRTase-like"/>
    <property type="match status" value="1"/>
</dbReference>
<evidence type="ECO:0000313" key="3">
    <source>
        <dbReference type="EMBL" id="NEV61553.1"/>
    </source>
</evidence>
<proteinExistence type="predicted"/>
<dbReference type="AlphaFoldDB" id="A0A6M0JY33"/>
<accession>A0A6M0JY33</accession>
<dbReference type="Gene3D" id="3.40.50.2020">
    <property type="match status" value="1"/>
</dbReference>
<protein>
    <submittedName>
        <fullName evidence="3">Bifunctional pyr operon transcriptional regulator/uracil phosphoribosyltransferase PyrR</fullName>
        <ecNumber evidence="3">2.4.2.9</ecNumber>
    </submittedName>
</protein>